<proteinExistence type="predicted"/>
<dbReference type="OrthoDB" id="1939300at2759"/>
<name>A0A835HWE3_9MAGN</name>
<accession>A0A835HWE3</accession>
<dbReference type="Pfam" id="PF14111">
    <property type="entry name" value="DUF4283"/>
    <property type="match status" value="1"/>
</dbReference>
<protein>
    <recommendedName>
        <fullName evidence="1">DUF4283 domain-containing protein</fullName>
    </recommendedName>
</protein>
<organism evidence="2 3">
    <name type="scientific">Coptis chinensis</name>
    <dbReference type="NCBI Taxonomy" id="261450"/>
    <lineage>
        <taxon>Eukaryota</taxon>
        <taxon>Viridiplantae</taxon>
        <taxon>Streptophyta</taxon>
        <taxon>Embryophyta</taxon>
        <taxon>Tracheophyta</taxon>
        <taxon>Spermatophyta</taxon>
        <taxon>Magnoliopsida</taxon>
        <taxon>Ranunculales</taxon>
        <taxon>Ranunculaceae</taxon>
        <taxon>Coptidoideae</taxon>
        <taxon>Coptis</taxon>
    </lineage>
</organism>
<dbReference type="PANTHER" id="PTHR31286">
    <property type="entry name" value="GLYCINE-RICH CELL WALL STRUCTURAL PROTEIN 1.8-LIKE"/>
    <property type="match status" value="1"/>
</dbReference>
<evidence type="ECO:0000313" key="3">
    <source>
        <dbReference type="Proteomes" id="UP000631114"/>
    </source>
</evidence>
<dbReference type="Proteomes" id="UP000631114">
    <property type="component" value="Unassembled WGS sequence"/>
</dbReference>
<gene>
    <name evidence="2" type="ORF">IFM89_021079</name>
</gene>
<evidence type="ECO:0000313" key="2">
    <source>
        <dbReference type="EMBL" id="KAF9605931.1"/>
    </source>
</evidence>
<comment type="caution">
    <text evidence="2">The sequence shown here is derived from an EMBL/GenBank/DDBJ whole genome shotgun (WGS) entry which is preliminary data.</text>
</comment>
<dbReference type="EMBL" id="JADFTS010000005">
    <property type="protein sequence ID" value="KAF9605931.1"/>
    <property type="molecule type" value="Genomic_DNA"/>
</dbReference>
<dbReference type="InterPro" id="IPR025558">
    <property type="entry name" value="DUF4283"/>
</dbReference>
<feature type="domain" description="DUF4283" evidence="1">
    <location>
        <begin position="92"/>
        <end position="170"/>
    </location>
</feature>
<dbReference type="InterPro" id="IPR040256">
    <property type="entry name" value="At4g02000-like"/>
</dbReference>
<sequence length="259" mass="29515">MDSSISSFPPLSSHPTPLPQQMLHHLSHLSPRFATFLTGIPPDCFGLPTASSWSSLFLQNRASALKKTLKHFTLQEVNGVTQVPMDLIMQECNEWSDYVVGFFIEQRLSFPYVKNVLQQRWKDKGSFEIIADKDLFYFKFSSNEARQAVLEEGPIFIGGHCFIISSWTRGVEKQRAMVTTILVWVKCHNVPKELWTDDGLGFVASKVGIPFRHDEATKQKKRIDYARLCIEVNVSANLPDSFTVELALGDERIISFEYH</sequence>
<dbReference type="AlphaFoldDB" id="A0A835HWE3"/>
<evidence type="ECO:0000259" key="1">
    <source>
        <dbReference type="Pfam" id="PF14111"/>
    </source>
</evidence>
<reference evidence="2 3" key="1">
    <citation type="submission" date="2020-10" db="EMBL/GenBank/DDBJ databases">
        <title>The Coptis chinensis genome and diversification of protoberbering-type alkaloids.</title>
        <authorList>
            <person name="Wang B."/>
            <person name="Shu S."/>
            <person name="Song C."/>
            <person name="Liu Y."/>
        </authorList>
    </citation>
    <scope>NUCLEOTIDE SEQUENCE [LARGE SCALE GENOMIC DNA]</scope>
    <source>
        <strain evidence="2">HL-2020</strain>
        <tissue evidence="2">Leaf</tissue>
    </source>
</reference>
<keyword evidence="3" id="KW-1185">Reference proteome</keyword>
<dbReference type="PANTHER" id="PTHR31286:SF180">
    <property type="entry name" value="OS10G0362600 PROTEIN"/>
    <property type="match status" value="1"/>
</dbReference>